<dbReference type="Proteomes" id="UP000663848">
    <property type="component" value="Unassembled WGS sequence"/>
</dbReference>
<protein>
    <submittedName>
        <fullName evidence="4">Uncharacterized protein</fullName>
    </submittedName>
</protein>
<dbReference type="EMBL" id="CAJOBR010001076">
    <property type="protein sequence ID" value="CAF4575467.1"/>
    <property type="molecule type" value="Genomic_DNA"/>
</dbReference>
<evidence type="ECO:0000313" key="5">
    <source>
        <dbReference type="EMBL" id="CAF4575467.1"/>
    </source>
</evidence>
<dbReference type="EMBL" id="CAJOBO010001525">
    <property type="protein sequence ID" value="CAF4386634.1"/>
    <property type="molecule type" value="Genomic_DNA"/>
</dbReference>
<comment type="caution">
    <text evidence="4">The sequence shown here is derived from an EMBL/GenBank/DDBJ whole genome shotgun (WGS) entry which is preliminary data.</text>
</comment>
<keyword evidence="1" id="KW-0677">Repeat</keyword>
<sequence length="68" mass="7331">MWDSGATVGTVIAGTSDVFRSIATTLKYANSFTFDSNKNLYVADSNNFRIQKYFTCSGVITTNSSTSG</sequence>
<dbReference type="EMBL" id="CAJOBP010004192">
    <property type="protein sequence ID" value="CAF4432564.1"/>
    <property type="molecule type" value="Genomic_DNA"/>
</dbReference>
<dbReference type="Proteomes" id="UP000663851">
    <property type="component" value="Unassembled WGS sequence"/>
</dbReference>
<evidence type="ECO:0000313" key="6">
    <source>
        <dbReference type="Proteomes" id="UP000663862"/>
    </source>
</evidence>
<organism evidence="4 6">
    <name type="scientific">Rotaria socialis</name>
    <dbReference type="NCBI Taxonomy" id="392032"/>
    <lineage>
        <taxon>Eukaryota</taxon>
        <taxon>Metazoa</taxon>
        <taxon>Spiralia</taxon>
        <taxon>Gnathifera</taxon>
        <taxon>Rotifera</taxon>
        <taxon>Eurotatoria</taxon>
        <taxon>Bdelloidea</taxon>
        <taxon>Philodinida</taxon>
        <taxon>Philodinidae</taxon>
        <taxon>Rotaria</taxon>
    </lineage>
</organism>
<evidence type="ECO:0000313" key="2">
    <source>
        <dbReference type="EMBL" id="CAF4386634.1"/>
    </source>
</evidence>
<evidence type="ECO:0000313" key="4">
    <source>
        <dbReference type="EMBL" id="CAF4527272.1"/>
    </source>
</evidence>
<reference evidence="4" key="1">
    <citation type="submission" date="2021-02" db="EMBL/GenBank/DDBJ databases">
        <authorList>
            <person name="Nowell W R."/>
        </authorList>
    </citation>
    <scope>NUCLEOTIDE SEQUENCE</scope>
</reference>
<dbReference type="InterPro" id="IPR011042">
    <property type="entry name" value="6-blade_b-propeller_TolB-like"/>
</dbReference>
<evidence type="ECO:0000313" key="7">
    <source>
        <dbReference type="Proteomes" id="UP000663873"/>
    </source>
</evidence>
<dbReference type="AlphaFoldDB" id="A0A820X6H1"/>
<dbReference type="Gene3D" id="2.120.10.30">
    <property type="entry name" value="TolB, C-terminal domain"/>
    <property type="match status" value="1"/>
</dbReference>
<proteinExistence type="predicted"/>
<dbReference type="Proteomes" id="UP000663873">
    <property type="component" value="Unassembled WGS sequence"/>
</dbReference>
<dbReference type="InterPro" id="IPR001258">
    <property type="entry name" value="NHL_repeat"/>
</dbReference>
<evidence type="ECO:0000256" key="1">
    <source>
        <dbReference type="ARBA" id="ARBA00022737"/>
    </source>
</evidence>
<gene>
    <name evidence="2" type="ORF">HFQ381_LOCUS19114</name>
    <name evidence="5" type="ORF">QYT958_LOCUS9920</name>
    <name evidence="4" type="ORF">TSG867_LOCUS23008</name>
    <name evidence="3" type="ORF">UJA718_LOCUS21451</name>
</gene>
<name>A0A820X6H1_9BILA</name>
<keyword evidence="7" id="KW-1185">Reference proteome</keyword>
<dbReference type="Proteomes" id="UP000663862">
    <property type="component" value="Unassembled WGS sequence"/>
</dbReference>
<accession>A0A820X6H1</accession>
<dbReference type="Pfam" id="PF01436">
    <property type="entry name" value="NHL"/>
    <property type="match status" value="1"/>
</dbReference>
<dbReference type="EMBL" id="CAJOBQ010001932">
    <property type="protein sequence ID" value="CAF4527272.1"/>
    <property type="molecule type" value="Genomic_DNA"/>
</dbReference>
<evidence type="ECO:0000313" key="3">
    <source>
        <dbReference type="EMBL" id="CAF4432564.1"/>
    </source>
</evidence>